<name>A0ACC3SSP9_LIPKO</name>
<proteinExistence type="predicted"/>
<dbReference type="Proteomes" id="UP001433508">
    <property type="component" value="Unassembled WGS sequence"/>
</dbReference>
<reference evidence="2" key="1">
    <citation type="journal article" date="2024" name="Front. Bioeng. Biotechnol.">
        <title>Genome-scale model development and genomic sequencing of the oleaginous clade Lipomyces.</title>
        <authorList>
            <person name="Czajka J.J."/>
            <person name="Han Y."/>
            <person name="Kim J."/>
            <person name="Mondo S.J."/>
            <person name="Hofstad B.A."/>
            <person name="Robles A."/>
            <person name="Haridas S."/>
            <person name="Riley R."/>
            <person name="LaButti K."/>
            <person name="Pangilinan J."/>
            <person name="Andreopoulos W."/>
            <person name="Lipzen A."/>
            <person name="Yan J."/>
            <person name="Wang M."/>
            <person name="Ng V."/>
            <person name="Grigoriev I.V."/>
            <person name="Spatafora J.W."/>
            <person name="Magnuson J.K."/>
            <person name="Baker S.E."/>
            <person name="Pomraning K.R."/>
        </authorList>
    </citation>
    <scope>NUCLEOTIDE SEQUENCE [LARGE SCALE GENOMIC DNA]</scope>
    <source>
        <strain evidence="2">CBS 7786</strain>
    </source>
</reference>
<evidence type="ECO:0000313" key="1">
    <source>
        <dbReference type="EMBL" id="KAK9234305.1"/>
    </source>
</evidence>
<gene>
    <name evidence="1" type="ORF">V1525DRAFT_422361</name>
</gene>
<dbReference type="EMBL" id="MU971489">
    <property type="protein sequence ID" value="KAK9234305.1"/>
    <property type="molecule type" value="Genomic_DNA"/>
</dbReference>
<protein>
    <submittedName>
        <fullName evidence="1">Uncharacterized protein</fullName>
    </submittedName>
</protein>
<organism evidence="1 2">
    <name type="scientific">Lipomyces kononenkoae</name>
    <name type="common">Yeast</name>
    <dbReference type="NCBI Taxonomy" id="34357"/>
    <lineage>
        <taxon>Eukaryota</taxon>
        <taxon>Fungi</taxon>
        <taxon>Dikarya</taxon>
        <taxon>Ascomycota</taxon>
        <taxon>Saccharomycotina</taxon>
        <taxon>Lipomycetes</taxon>
        <taxon>Lipomycetales</taxon>
        <taxon>Lipomycetaceae</taxon>
        <taxon>Lipomyces</taxon>
    </lineage>
</organism>
<evidence type="ECO:0000313" key="2">
    <source>
        <dbReference type="Proteomes" id="UP001433508"/>
    </source>
</evidence>
<sequence length="953" mass="110036">MRNRIAASRITVYRFEGADLRHSRQVKNFDFELTNCSRGRESLRVRLPRITPETRSRHYATYKDSGPPPFDSTGRDAQTYSNDAWLLRTFRRIFARRRARDDSWESRGSNIADGYKPDTEWESLQLLSNLIRNIKSDLVPGEDTSELDDIEFQLKAAVDNLLLRLVKDELPLVHVRLINEAWKLLYTKKIGHTAESQETDIVHSTDIPRQHFNRQELKKLLHLIVRYELSSQYHVELGRKVYQELMRMTTAADKDAQEIFMAFVFLLSRNKADEEMLIAYDELLRILQSVDENMAVALVSIINKVSNNRLQEVLVSRLFQTSLLDIGAFNVVLQAAIENEQRNIWGIYNQVFAAQTTAEKLHPNFDTYELLFRYVVKDYEAEQSVSFMAHAKQVLFDEDQVPVVDIISHQALYRSYLTACIVSGDVATGERIASLFREDELLSHLEGETWKVLAQWITYNLQDVSKINEFLHHMNSYEFETDSATLSGIMRASQFGRTTEEFRNAVFSLYELHNVTLDTNAIGLRVRDRVRSGKPSQAVAVFKRGVSEGLTWDLQRDDIKALFLMLEGLATAENFDAELLVEMYIAVRIYVSSVDYPTRLAMARAFVDHGEVGNLRDLLNEEMGDSHKYMPAAFPELYDLIHRAVLNTYTRDAAWMLYGGIYCHFIPTYESYLPIMRHFCELDYCEAALELFRHVRKGTDTPPQKDMYALVFRQFARRNFVSGINELFHCYKVDLTIDPDIELFNAMLEACSPSGHDYLSYTLWQQVRLNAAAHPTELIHQPNTETFRLLLKVASHTGAGYADMLWNEFSKYPVPLTAEHFKYYIAAHCEAKNFERAFQIATRICDLRLPEPEPDSSEDASTTAGDAISVLYNYIESDEMRKDVEEWAITVHPEEWKKVKRIGPVMQQLDIRGYNIASNQIEQARLEKVSLGLLRHRSRPSRKAELPKLSSEA</sequence>
<comment type="caution">
    <text evidence="1">The sequence shown here is derived from an EMBL/GenBank/DDBJ whole genome shotgun (WGS) entry which is preliminary data.</text>
</comment>
<keyword evidence="2" id="KW-1185">Reference proteome</keyword>
<accession>A0ACC3SSP9</accession>